<name>A0ABM5QLX6_9CORY</name>
<dbReference type="Gene3D" id="1.10.10.10">
    <property type="entry name" value="Winged helix-like DNA-binding domain superfamily/Winged helix DNA-binding domain"/>
    <property type="match status" value="1"/>
</dbReference>
<dbReference type="RefSeq" id="WP_038604747.1">
    <property type="nucleotide sequence ID" value="NZ_CP008944.1"/>
</dbReference>
<evidence type="ECO:0000256" key="1">
    <source>
        <dbReference type="ARBA" id="ARBA00023015"/>
    </source>
</evidence>
<evidence type="ECO:0000256" key="2">
    <source>
        <dbReference type="ARBA" id="ARBA00023125"/>
    </source>
</evidence>
<dbReference type="InterPro" id="IPR036390">
    <property type="entry name" value="WH_DNA-bd_sf"/>
</dbReference>
<dbReference type="InterPro" id="IPR008920">
    <property type="entry name" value="TF_FadR/GntR_C"/>
</dbReference>
<keyword evidence="2" id="KW-0238">DNA-binding</keyword>
<keyword evidence="6" id="KW-1185">Reference proteome</keyword>
<evidence type="ECO:0000313" key="5">
    <source>
        <dbReference type="EMBL" id="AIG63813.1"/>
    </source>
</evidence>
<proteinExistence type="predicted"/>
<sequence length="231" mass="26012">MRLPKRTDAASKMSKAERAYAVLRERIRTREYEPGHRLVLATIAAELDMSAVPVREAIRQLEAEGMVTYETNVGARVSTLNREAYFETMESVAILEAAATAASVPHLGAAELAAAQELNEQMVKLIDDFDPVAFTELNKKFHRAVFGQCPNARLTQLVVAEWERLDYFRVSIFRYIPGRAAESVAEHEQMINLIETGAEPAYVEKVARNHRLKTSERYRDQIAAEKARMSG</sequence>
<dbReference type="EMBL" id="CP008944">
    <property type="protein sequence ID" value="AIG63813.1"/>
    <property type="molecule type" value="Genomic_DNA"/>
</dbReference>
<reference evidence="5 6" key="1">
    <citation type="submission" date="2014-07" db="EMBL/GenBank/DDBJ databases">
        <title>Complete genome sequence of Corynebacterium atypicum DSM 44849: identifiction of the mycolic acid biosynthesis genes.</title>
        <authorList>
            <person name="Tippelt A."/>
            <person name="Mollmann S."/>
            <person name="Albersmeier A."/>
            <person name="Jaenicke S."/>
            <person name="Ruckert C."/>
            <person name="Tauch A."/>
        </authorList>
    </citation>
    <scope>NUCLEOTIDE SEQUENCE [LARGE SCALE GENOMIC DNA]</scope>
    <source>
        <strain evidence="5 6">R2070</strain>
    </source>
</reference>
<evidence type="ECO:0000256" key="3">
    <source>
        <dbReference type="ARBA" id="ARBA00023163"/>
    </source>
</evidence>
<dbReference type="Proteomes" id="UP000028504">
    <property type="component" value="Chromosome"/>
</dbReference>
<dbReference type="InterPro" id="IPR011711">
    <property type="entry name" value="GntR_C"/>
</dbReference>
<dbReference type="SUPFAM" id="SSF46785">
    <property type="entry name" value="Winged helix' DNA-binding domain"/>
    <property type="match status" value="1"/>
</dbReference>
<dbReference type="Pfam" id="PF07729">
    <property type="entry name" value="FCD"/>
    <property type="match status" value="1"/>
</dbReference>
<gene>
    <name evidence="5" type="ORF">CATYP_02955</name>
</gene>
<dbReference type="SMART" id="SM00345">
    <property type="entry name" value="HTH_GNTR"/>
    <property type="match status" value="1"/>
</dbReference>
<dbReference type="PANTHER" id="PTHR43537">
    <property type="entry name" value="TRANSCRIPTIONAL REGULATOR, GNTR FAMILY"/>
    <property type="match status" value="1"/>
</dbReference>
<dbReference type="PANTHER" id="PTHR43537:SF45">
    <property type="entry name" value="GNTR FAMILY REGULATORY PROTEIN"/>
    <property type="match status" value="1"/>
</dbReference>
<dbReference type="InterPro" id="IPR000524">
    <property type="entry name" value="Tscrpt_reg_HTH_GntR"/>
</dbReference>
<dbReference type="Pfam" id="PF00392">
    <property type="entry name" value="GntR"/>
    <property type="match status" value="1"/>
</dbReference>
<protein>
    <submittedName>
        <fullName evidence="5">GntR family transcriptional regulator</fullName>
    </submittedName>
</protein>
<dbReference type="Gene3D" id="1.20.120.530">
    <property type="entry name" value="GntR ligand-binding domain-like"/>
    <property type="match status" value="1"/>
</dbReference>
<keyword evidence="3" id="KW-0804">Transcription</keyword>
<keyword evidence="1" id="KW-0805">Transcription regulation</keyword>
<dbReference type="SUPFAM" id="SSF48008">
    <property type="entry name" value="GntR ligand-binding domain-like"/>
    <property type="match status" value="1"/>
</dbReference>
<evidence type="ECO:0000259" key="4">
    <source>
        <dbReference type="PROSITE" id="PS50949"/>
    </source>
</evidence>
<dbReference type="InterPro" id="IPR036388">
    <property type="entry name" value="WH-like_DNA-bd_sf"/>
</dbReference>
<feature type="domain" description="HTH gntR-type" evidence="4">
    <location>
        <begin position="13"/>
        <end position="80"/>
    </location>
</feature>
<dbReference type="SMART" id="SM00895">
    <property type="entry name" value="FCD"/>
    <property type="match status" value="1"/>
</dbReference>
<organism evidence="5 6">
    <name type="scientific">Corynebacterium atypicum</name>
    <dbReference type="NCBI Taxonomy" id="191610"/>
    <lineage>
        <taxon>Bacteria</taxon>
        <taxon>Bacillati</taxon>
        <taxon>Actinomycetota</taxon>
        <taxon>Actinomycetes</taxon>
        <taxon>Mycobacteriales</taxon>
        <taxon>Corynebacteriaceae</taxon>
        <taxon>Corynebacterium</taxon>
    </lineage>
</organism>
<dbReference type="CDD" id="cd07377">
    <property type="entry name" value="WHTH_GntR"/>
    <property type="match status" value="1"/>
</dbReference>
<accession>A0ABM5QLX6</accession>
<evidence type="ECO:0000313" key="6">
    <source>
        <dbReference type="Proteomes" id="UP000028504"/>
    </source>
</evidence>
<dbReference type="PROSITE" id="PS50949">
    <property type="entry name" value="HTH_GNTR"/>
    <property type="match status" value="1"/>
</dbReference>